<accession>A0A3S4EZX3</accession>
<name>A0A3S4EZX3_9PEZI</name>
<organism evidence="2 3">
    <name type="scientific">Thermothielavioides terrestris</name>
    <dbReference type="NCBI Taxonomy" id="2587410"/>
    <lineage>
        <taxon>Eukaryota</taxon>
        <taxon>Fungi</taxon>
        <taxon>Dikarya</taxon>
        <taxon>Ascomycota</taxon>
        <taxon>Pezizomycotina</taxon>
        <taxon>Sordariomycetes</taxon>
        <taxon>Sordariomycetidae</taxon>
        <taxon>Sordariales</taxon>
        <taxon>Chaetomiaceae</taxon>
        <taxon>Thermothielavioides</taxon>
    </lineage>
</organism>
<evidence type="ECO:0000313" key="2">
    <source>
        <dbReference type="EMBL" id="SPQ20630.1"/>
    </source>
</evidence>
<reference evidence="2 3" key="1">
    <citation type="submission" date="2018-04" db="EMBL/GenBank/DDBJ databases">
        <authorList>
            <person name="Huttner S."/>
            <person name="Dainat J."/>
        </authorList>
    </citation>
    <scope>NUCLEOTIDE SEQUENCE [LARGE SCALE GENOMIC DNA]</scope>
</reference>
<evidence type="ECO:0000256" key="1">
    <source>
        <dbReference type="SAM" id="MobiDB-lite"/>
    </source>
</evidence>
<proteinExistence type="predicted"/>
<sequence>MERQSTPPTQATSELRRPPSPPTPEVTRRIEESRLRAKAIRGQREAEQRSAGVPPEPRTASGFIATDDIQLGGPADDGGAGANDLRPISRKFSKYVDYNFSAMTDTKGAS</sequence>
<gene>
    <name evidence="2" type="ORF">TT172_LOCUS3049</name>
</gene>
<feature type="compositionally biased region" description="Polar residues" evidence="1">
    <location>
        <begin position="1"/>
        <end position="13"/>
    </location>
</feature>
<dbReference type="EMBL" id="OUUZ01000005">
    <property type="protein sequence ID" value="SPQ20630.1"/>
    <property type="molecule type" value="Genomic_DNA"/>
</dbReference>
<dbReference type="AlphaFoldDB" id="A0A3S4EZX3"/>
<protein>
    <submittedName>
        <fullName evidence="2">Ce58a65a-c5e1-4037-abd6-1287b4daea91</fullName>
    </submittedName>
</protein>
<feature type="region of interest" description="Disordered" evidence="1">
    <location>
        <begin position="1"/>
        <end position="88"/>
    </location>
</feature>
<evidence type="ECO:0000313" key="3">
    <source>
        <dbReference type="Proteomes" id="UP000289323"/>
    </source>
</evidence>
<dbReference type="Proteomes" id="UP000289323">
    <property type="component" value="Unassembled WGS sequence"/>
</dbReference>
<feature type="compositionally biased region" description="Basic and acidic residues" evidence="1">
    <location>
        <begin position="26"/>
        <end position="35"/>
    </location>
</feature>